<dbReference type="Proteomes" id="UP000663981">
    <property type="component" value="Unassembled WGS sequence"/>
</dbReference>
<evidence type="ECO:0000313" key="3">
    <source>
        <dbReference type="Proteomes" id="UP000663981"/>
    </source>
</evidence>
<accession>A0ABS3N3M0</accession>
<keyword evidence="3" id="KW-1185">Reference proteome</keyword>
<gene>
    <name evidence="2" type="ORF">I7822_14410</name>
</gene>
<keyword evidence="1" id="KW-1133">Transmembrane helix</keyword>
<feature type="transmembrane region" description="Helical" evidence="1">
    <location>
        <begin position="70"/>
        <end position="89"/>
    </location>
</feature>
<keyword evidence="1" id="KW-0472">Membrane</keyword>
<comment type="caution">
    <text evidence="2">The sequence shown here is derived from an EMBL/GenBank/DDBJ whole genome shotgun (WGS) entry which is preliminary data.</text>
</comment>
<sequence>MPKILKNRQLDNILGAVFSQAIYIPIIGTTITAFRLGWKWKLFFTIYFTLIERLFIYWKIFKKRWWETYYTFFFLFLFFNVSDFCYRLLKRKNPIAQGITSYLSVTSISVNVLFILSIFSRRFKSGFGVIHTWKEHFIIIPCYSFIISAILLTTYKIRFKYSLLLRIFFVAILDYLLYRFKVFKNKQTVFLLYPLHFFMFFISNRLFDMIYNLDAADSEKVIDNV</sequence>
<feature type="transmembrane region" description="Helical" evidence="1">
    <location>
        <begin position="161"/>
        <end position="178"/>
    </location>
</feature>
<dbReference type="EMBL" id="JAGDEL010000010">
    <property type="protein sequence ID" value="MBO1512847.1"/>
    <property type="molecule type" value="Genomic_DNA"/>
</dbReference>
<feature type="transmembrane region" description="Helical" evidence="1">
    <location>
        <begin position="137"/>
        <end position="155"/>
    </location>
</feature>
<organism evidence="2 3">
    <name type="scientific">Metabacillus bambusae</name>
    <dbReference type="NCBI Taxonomy" id="2795218"/>
    <lineage>
        <taxon>Bacteria</taxon>
        <taxon>Bacillati</taxon>
        <taxon>Bacillota</taxon>
        <taxon>Bacilli</taxon>
        <taxon>Bacillales</taxon>
        <taxon>Bacillaceae</taxon>
        <taxon>Metabacillus</taxon>
    </lineage>
</organism>
<protein>
    <submittedName>
        <fullName evidence="2">Uncharacterized protein</fullName>
    </submittedName>
</protein>
<feature type="transmembrane region" description="Helical" evidence="1">
    <location>
        <begin position="190"/>
        <end position="207"/>
    </location>
</feature>
<feature type="transmembrane region" description="Helical" evidence="1">
    <location>
        <begin position="95"/>
        <end position="116"/>
    </location>
</feature>
<proteinExistence type="predicted"/>
<keyword evidence="1" id="KW-0812">Transmembrane</keyword>
<evidence type="ECO:0000313" key="2">
    <source>
        <dbReference type="EMBL" id="MBO1512847.1"/>
    </source>
</evidence>
<feature type="transmembrane region" description="Helical" evidence="1">
    <location>
        <begin position="12"/>
        <end position="34"/>
    </location>
</feature>
<reference evidence="2 3" key="1">
    <citation type="submission" date="2021-03" db="EMBL/GenBank/DDBJ databases">
        <title>Whole genome sequence of Metabacillus bambusae BG109.</title>
        <authorList>
            <person name="Jeong J.W."/>
        </authorList>
    </citation>
    <scope>NUCLEOTIDE SEQUENCE [LARGE SCALE GENOMIC DNA]</scope>
    <source>
        <strain evidence="2 3">BG109</strain>
    </source>
</reference>
<evidence type="ECO:0000256" key="1">
    <source>
        <dbReference type="SAM" id="Phobius"/>
    </source>
</evidence>
<name>A0ABS3N3M0_9BACI</name>
<dbReference type="RefSeq" id="WP_207979306.1">
    <property type="nucleotide sequence ID" value="NZ_JAGDEL010000010.1"/>
</dbReference>